<dbReference type="SUPFAM" id="SSF47413">
    <property type="entry name" value="lambda repressor-like DNA-binding domains"/>
    <property type="match status" value="1"/>
</dbReference>
<dbReference type="Proteomes" id="UP000823612">
    <property type="component" value="Unassembled WGS sequence"/>
</dbReference>
<dbReference type="GO" id="GO:0003677">
    <property type="term" value="F:DNA binding"/>
    <property type="evidence" value="ECO:0007669"/>
    <property type="project" value="UniProtKB-KW"/>
</dbReference>
<accession>A0A9D9GZW5</accession>
<dbReference type="Gene3D" id="1.10.260.40">
    <property type="entry name" value="lambda repressor-like DNA-binding domains"/>
    <property type="match status" value="1"/>
</dbReference>
<dbReference type="EMBL" id="JADIMZ010000127">
    <property type="protein sequence ID" value="MBO8433310.1"/>
    <property type="molecule type" value="Genomic_DNA"/>
</dbReference>
<evidence type="ECO:0000313" key="4">
    <source>
        <dbReference type="Proteomes" id="UP000823612"/>
    </source>
</evidence>
<organism evidence="3 4">
    <name type="scientific">Candidatus Pullibacteroides excrementavium</name>
    <dbReference type="NCBI Taxonomy" id="2840905"/>
    <lineage>
        <taxon>Bacteria</taxon>
        <taxon>Pseudomonadati</taxon>
        <taxon>Bacteroidota</taxon>
        <taxon>Bacteroidia</taxon>
        <taxon>Bacteroidales</taxon>
        <taxon>Candidatus Pullibacteroides</taxon>
    </lineage>
</organism>
<dbReference type="Pfam" id="PF01381">
    <property type="entry name" value="HTH_3"/>
    <property type="match status" value="1"/>
</dbReference>
<protein>
    <submittedName>
        <fullName evidence="3">Helix-turn-helix transcriptional regulator</fullName>
    </submittedName>
</protein>
<reference evidence="3" key="2">
    <citation type="journal article" date="2021" name="PeerJ">
        <title>Extensive microbial diversity within the chicken gut microbiome revealed by metagenomics and culture.</title>
        <authorList>
            <person name="Gilroy R."/>
            <person name="Ravi A."/>
            <person name="Getino M."/>
            <person name="Pursley I."/>
            <person name="Horton D.L."/>
            <person name="Alikhan N.F."/>
            <person name="Baker D."/>
            <person name="Gharbi K."/>
            <person name="Hall N."/>
            <person name="Watson M."/>
            <person name="Adriaenssens E.M."/>
            <person name="Foster-Nyarko E."/>
            <person name="Jarju S."/>
            <person name="Secka A."/>
            <person name="Antonio M."/>
            <person name="Oren A."/>
            <person name="Chaudhuri R.R."/>
            <person name="La Ragione R."/>
            <person name="Hildebrand F."/>
            <person name="Pallen M.J."/>
        </authorList>
    </citation>
    <scope>NUCLEOTIDE SEQUENCE</scope>
    <source>
        <strain evidence="3">2889</strain>
    </source>
</reference>
<keyword evidence="1" id="KW-0238">DNA-binding</keyword>
<dbReference type="GO" id="GO:0005829">
    <property type="term" value="C:cytosol"/>
    <property type="evidence" value="ECO:0007669"/>
    <property type="project" value="TreeGrafter"/>
</dbReference>
<dbReference type="InterPro" id="IPR001387">
    <property type="entry name" value="Cro/C1-type_HTH"/>
</dbReference>
<dbReference type="InterPro" id="IPR010982">
    <property type="entry name" value="Lambda_DNA-bd_dom_sf"/>
</dbReference>
<comment type="caution">
    <text evidence="3">The sequence shown here is derived from an EMBL/GenBank/DDBJ whole genome shotgun (WGS) entry which is preliminary data.</text>
</comment>
<reference evidence="3" key="1">
    <citation type="submission" date="2020-10" db="EMBL/GenBank/DDBJ databases">
        <authorList>
            <person name="Gilroy R."/>
        </authorList>
    </citation>
    <scope>NUCLEOTIDE SEQUENCE</scope>
    <source>
        <strain evidence="3">2889</strain>
    </source>
</reference>
<dbReference type="AlphaFoldDB" id="A0A9D9GZW5"/>
<evidence type="ECO:0000259" key="2">
    <source>
        <dbReference type="PROSITE" id="PS50943"/>
    </source>
</evidence>
<name>A0A9D9GZW5_9BACT</name>
<proteinExistence type="predicted"/>
<feature type="domain" description="HTH cro/C1-type" evidence="2">
    <location>
        <begin position="10"/>
        <end position="65"/>
    </location>
</feature>
<dbReference type="PROSITE" id="PS50943">
    <property type="entry name" value="HTH_CROC1"/>
    <property type="match status" value="1"/>
</dbReference>
<dbReference type="InterPro" id="IPR050807">
    <property type="entry name" value="TransReg_Diox_bact_type"/>
</dbReference>
<dbReference type="PANTHER" id="PTHR46797">
    <property type="entry name" value="HTH-TYPE TRANSCRIPTIONAL REGULATOR"/>
    <property type="match status" value="1"/>
</dbReference>
<dbReference type="CDD" id="cd00093">
    <property type="entry name" value="HTH_XRE"/>
    <property type="match status" value="1"/>
</dbReference>
<gene>
    <name evidence="3" type="ORF">IAB08_08490</name>
</gene>
<sequence length="67" mass="7270">MNTKDLGAQIKARRQALKVTQQEVADLADVSINTIVAVERGTGNPQIETLLSICHVLGLQLTTQLKD</sequence>
<evidence type="ECO:0000256" key="1">
    <source>
        <dbReference type="ARBA" id="ARBA00023125"/>
    </source>
</evidence>
<dbReference type="SMART" id="SM00530">
    <property type="entry name" value="HTH_XRE"/>
    <property type="match status" value="1"/>
</dbReference>
<dbReference type="PANTHER" id="PTHR46797:SF1">
    <property type="entry name" value="METHYLPHOSPHONATE SYNTHASE"/>
    <property type="match status" value="1"/>
</dbReference>
<evidence type="ECO:0000313" key="3">
    <source>
        <dbReference type="EMBL" id="MBO8433310.1"/>
    </source>
</evidence>
<dbReference type="GO" id="GO:0003700">
    <property type="term" value="F:DNA-binding transcription factor activity"/>
    <property type="evidence" value="ECO:0007669"/>
    <property type="project" value="TreeGrafter"/>
</dbReference>